<feature type="compositionally biased region" description="Pro residues" evidence="1">
    <location>
        <begin position="73"/>
        <end position="92"/>
    </location>
</feature>
<evidence type="ECO:0000313" key="3">
    <source>
        <dbReference type="Proteomes" id="UP001162483"/>
    </source>
</evidence>
<feature type="compositionally biased region" description="Pro residues" evidence="1">
    <location>
        <begin position="33"/>
        <end position="43"/>
    </location>
</feature>
<evidence type="ECO:0000256" key="1">
    <source>
        <dbReference type="SAM" id="MobiDB-lite"/>
    </source>
</evidence>
<dbReference type="EMBL" id="CATNWA010015317">
    <property type="protein sequence ID" value="CAI9581867.1"/>
    <property type="molecule type" value="Genomic_DNA"/>
</dbReference>
<name>A0ABN9ED96_9NEOB</name>
<reference evidence="2" key="1">
    <citation type="submission" date="2023-05" db="EMBL/GenBank/DDBJ databases">
        <authorList>
            <person name="Stuckert A."/>
        </authorList>
    </citation>
    <scope>NUCLEOTIDE SEQUENCE</scope>
</reference>
<evidence type="ECO:0000313" key="2">
    <source>
        <dbReference type="EMBL" id="CAI9581867.1"/>
    </source>
</evidence>
<organism evidence="2 3">
    <name type="scientific">Staurois parvus</name>
    <dbReference type="NCBI Taxonomy" id="386267"/>
    <lineage>
        <taxon>Eukaryota</taxon>
        <taxon>Metazoa</taxon>
        <taxon>Chordata</taxon>
        <taxon>Craniata</taxon>
        <taxon>Vertebrata</taxon>
        <taxon>Euteleostomi</taxon>
        <taxon>Amphibia</taxon>
        <taxon>Batrachia</taxon>
        <taxon>Anura</taxon>
        <taxon>Neobatrachia</taxon>
        <taxon>Ranoidea</taxon>
        <taxon>Ranidae</taxon>
        <taxon>Staurois</taxon>
    </lineage>
</organism>
<dbReference type="Proteomes" id="UP001162483">
    <property type="component" value="Unassembled WGS sequence"/>
</dbReference>
<proteinExistence type="predicted"/>
<feature type="region of interest" description="Disordered" evidence="1">
    <location>
        <begin position="69"/>
        <end position="158"/>
    </location>
</feature>
<feature type="compositionally biased region" description="Low complexity" evidence="1">
    <location>
        <begin position="134"/>
        <end position="147"/>
    </location>
</feature>
<sequence length="176" mass="17781">MTQCPLSSQTIQCQLMPDDPMSAVEPDDLMPDDPMPAAPPDGPVPAALPAAQPAVPLPAAQPAVPLPAAQPAVPLPAVPPDVPLPAVPPDMPLPAAQPDVPAPDAQPASGNLVSSNLPSCSLLQKDRSISRRPSQSLDSGSGMSSQLPDPGGGTFGPLRTVWSVLRPLLEGGVLSG</sequence>
<feature type="compositionally biased region" description="Polar residues" evidence="1">
    <location>
        <begin position="109"/>
        <end position="122"/>
    </location>
</feature>
<accession>A0ABN9ED96</accession>
<gene>
    <name evidence="2" type="ORF">SPARVUS_LOCUS9562292</name>
</gene>
<feature type="compositionally biased region" description="Low complexity" evidence="1">
    <location>
        <begin position="93"/>
        <end position="108"/>
    </location>
</feature>
<feature type="compositionally biased region" description="Polar residues" evidence="1">
    <location>
        <begin position="1"/>
        <end position="13"/>
    </location>
</feature>
<keyword evidence="3" id="KW-1185">Reference proteome</keyword>
<comment type="caution">
    <text evidence="2">The sequence shown here is derived from an EMBL/GenBank/DDBJ whole genome shotgun (WGS) entry which is preliminary data.</text>
</comment>
<protein>
    <submittedName>
        <fullName evidence="2">Uncharacterized protein</fullName>
    </submittedName>
</protein>
<feature type="region of interest" description="Disordered" evidence="1">
    <location>
        <begin position="1"/>
        <end position="51"/>
    </location>
</feature>